<dbReference type="AlphaFoldDB" id="A0A4Q8AN93"/>
<comment type="caution">
    <text evidence="2">The sequence shown here is derived from an EMBL/GenBank/DDBJ whole genome shotgun (WGS) entry which is preliminary data.</text>
</comment>
<name>A0A4Q8AN93_9MICO</name>
<evidence type="ECO:0000313" key="3">
    <source>
        <dbReference type="Proteomes" id="UP000291483"/>
    </source>
</evidence>
<feature type="transmembrane region" description="Helical" evidence="1">
    <location>
        <begin position="131"/>
        <end position="148"/>
    </location>
</feature>
<feature type="transmembrane region" description="Helical" evidence="1">
    <location>
        <begin position="67"/>
        <end position="85"/>
    </location>
</feature>
<keyword evidence="1" id="KW-0812">Transmembrane</keyword>
<feature type="transmembrane region" description="Helical" evidence="1">
    <location>
        <begin position="92"/>
        <end position="111"/>
    </location>
</feature>
<dbReference type="RefSeq" id="WP_130506346.1">
    <property type="nucleotide sequence ID" value="NZ_SHLC01000001.1"/>
</dbReference>
<reference evidence="2 3" key="1">
    <citation type="submission" date="2019-02" db="EMBL/GenBank/DDBJ databases">
        <title>Sequencing the genomes of 1000 actinobacteria strains.</title>
        <authorList>
            <person name="Klenk H.-P."/>
        </authorList>
    </citation>
    <scope>NUCLEOTIDE SEQUENCE [LARGE SCALE GENOMIC DNA]</scope>
    <source>
        <strain evidence="2 3">DSM 18319</strain>
    </source>
</reference>
<dbReference type="OrthoDB" id="9788974at2"/>
<evidence type="ECO:0000256" key="1">
    <source>
        <dbReference type="SAM" id="Phobius"/>
    </source>
</evidence>
<keyword evidence="3" id="KW-1185">Reference proteome</keyword>
<evidence type="ECO:0000313" key="2">
    <source>
        <dbReference type="EMBL" id="RZU66100.1"/>
    </source>
</evidence>
<proteinExistence type="predicted"/>
<dbReference type="PANTHER" id="PTHR36974:SF1">
    <property type="entry name" value="DOXX FAMILY MEMBRANE PROTEIN"/>
    <property type="match status" value="1"/>
</dbReference>
<organism evidence="2 3">
    <name type="scientific">Microterricola gilva</name>
    <dbReference type="NCBI Taxonomy" id="393267"/>
    <lineage>
        <taxon>Bacteria</taxon>
        <taxon>Bacillati</taxon>
        <taxon>Actinomycetota</taxon>
        <taxon>Actinomycetes</taxon>
        <taxon>Micrococcales</taxon>
        <taxon>Microbacteriaceae</taxon>
        <taxon>Microterricola</taxon>
    </lineage>
</organism>
<keyword evidence="1" id="KW-0472">Membrane</keyword>
<accession>A0A4Q8AN93</accession>
<dbReference type="PANTHER" id="PTHR36974">
    <property type="entry name" value="MEMBRANE PROTEIN-RELATED"/>
    <property type="match status" value="1"/>
</dbReference>
<sequence length="161" mass="17445">MSASDETTRGFLARLLEPRERTTLGRTIVRVALGVALTVAGVGHLTFAREEFQAQVPPWLPLDPDLVVVLSGIAEITLGGALVLLAKRRVPVGWAVALFFVAVFPGNIGQWLDARDGFGLDSDGARFGRLFFQPLLVAVALWSTAAWRDRPRATEPGRRAA</sequence>
<feature type="transmembrane region" description="Helical" evidence="1">
    <location>
        <begin position="28"/>
        <end position="47"/>
    </location>
</feature>
<dbReference type="EMBL" id="SHLC01000001">
    <property type="protein sequence ID" value="RZU66100.1"/>
    <property type="molecule type" value="Genomic_DNA"/>
</dbReference>
<keyword evidence="1" id="KW-1133">Transmembrane helix</keyword>
<protein>
    <submittedName>
        <fullName evidence="2">Putative membrane protein</fullName>
    </submittedName>
</protein>
<dbReference type="Proteomes" id="UP000291483">
    <property type="component" value="Unassembled WGS sequence"/>
</dbReference>
<gene>
    <name evidence="2" type="ORF">EV379_2446</name>
</gene>